<proteinExistence type="predicted"/>
<evidence type="ECO:0000313" key="3">
    <source>
        <dbReference type="Proteomes" id="UP001432000"/>
    </source>
</evidence>
<protein>
    <recommendedName>
        <fullName evidence="4">N-acetyltransferase domain-containing protein</fullName>
    </recommendedName>
</protein>
<dbReference type="EMBL" id="CP147846">
    <property type="protein sequence ID" value="WXG68344.1"/>
    <property type="molecule type" value="Genomic_DNA"/>
</dbReference>
<evidence type="ECO:0008006" key="4">
    <source>
        <dbReference type="Google" id="ProtNLM"/>
    </source>
</evidence>
<evidence type="ECO:0000256" key="1">
    <source>
        <dbReference type="SAM" id="MobiDB-lite"/>
    </source>
</evidence>
<reference evidence="2 3" key="1">
    <citation type="submission" date="2024-03" db="EMBL/GenBank/DDBJ databases">
        <title>Natural products discovery in diverse microorganisms through a two-stage MS feature dereplication strategy.</title>
        <authorList>
            <person name="Zhang R."/>
        </authorList>
    </citation>
    <scope>NUCLEOTIDE SEQUENCE [LARGE SCALE GENOMIC DNA]</scope>
    <source>
        <strain evidence="2 3">18930</strain>
    </source>
</reference>
<organism evidence="2 3">
    <name type="scientific">Rhodococcus sovatensis</name>
    <dbReference type="NCBI Taxonomy" id="1805840"/>
    <lineage>
        <taxon>Bacteria</taxon>
        <taxon>Bacillati</taxon>
        <taxon>Actinomycetota</taxon>
        <taxon>Actinomycetes</taxon>
        <taxon>Mycobacteriales</taxon>
        <taxon>Nocardiaceae</taxon>
        <taxon>Rhodococcus</taxon>
    </lineage>
</organism>
<evidence type="ECO:0000313" key="2">
    <source>
        <dbReference type="EMBL" id="WXG68344.1"/>
    </source>
</evidence>
<keyword evidence="3" id="KW-1185">Reference proteome</keyword>
<feature type="compositionally biased region" description="Basic and acidic residues" evidence="1">
    <location>
        <begin position="1"/>
        <end position="16"/>
    </location>
</feature>
<dbReference type="Proteomes" id="UP001432000">
    <property type="component" value="Chromosome"/>
</dbReference>
<sequence>MNSTTELDRGAGEPHPRPVRITSDSSYYDPELRCTVLATTPAHRPNLWRSFVEGALSSYSHFGVEKALEYDRIVDGSTTSMFLVALDDSGELVGGLRAQGPYSRPNETHADIEWSSSWTGRAALRRMVSARLSNGVVEMKTVWSAVGRTRHGAPGYFGAIGASLVAAASGCRHTLATSAEHAVGPYLDSGAVMATHIDAVAYPDDRYRTRIIWWDQNTVPLFATAEKLAQITFAVESLRSRELASTEAEAS</sequence>
<dbReference type="RefSeq" id="WP_338888493.1">
    <property type="nucleotide sequence ID" value="NZ_CP147846.1"/>
</dbReference>
<gene>
    <name evidence="2" type="ORF">WDS16_24640</name>
</gene>
<feature type="region of interest" description="Disordered" evidence="1">
    <location>
        <begin position="1"/>
        <end position="24"/>
    </location>
</feature>
<accession>A0ABZ2PHB4</accession>
<name>A0ABZ2PHB4_9NOCA</name>